<organism evidence="5 6">
    <name type="scientific">Nannochloropsis salina CCMP1776</name>
    <dbReference type="NCBI Taxonomy" id="1027361"/>
    <lineage>
        <taxon>Eukaryota</taxon>
        <taxon>Sar</taxon>
        <taxon>Stramenopiles</taxon>
        <taxon>Ochrophyta</taxon>
        <taxon>Eustigmatophyceae</taxon>
        <taxon>Eustigmatales</taxon>
        <taxon>Monodopsidaceae</taxon>
        <taxon>Microchloropsis</taxon>
        <taxon>Microchloropsis salina</taxon>
    </lineage>
</organism>
<keyword evidence="6" id="KW-1185">Reference proteome</keyword>
<dbReference type="OrthoDB" id="2014905at2759"/>
<evidence type="ECO:0000256" key="1">
    <source>
        <dbReference type="ARBA" id="ARBA00008560"/>
    </source>
</evidence>
<protein>
    <submittedName>
        <fullName evidence="5">Uncharacterized protein</fullName>
    </submittedName>
</protein>
<dbReference type="Proteomes" id="UP000355283">
    <property type="component" value="Unassembled WGS sequence"/>
</dbReference>
<dbReference type="GO" id="GO:0006412">
    <property type="term" value="P:translation"/>
    <property type="evidence" value="ECO:0007669"/>
    <property type="project" value="InterPro"/>
</dbReference>
<keyword evidence="3" id="KW-0687">Ribonucleoprotein</keyword>
<evidence type="ECO:0000313" key="6">
    <source>
        <dbReference type="Proteomes" id="UP000355283"/>
    </source>
</evidence>
<comment type="caution">
    <text evidence="5">The sequence shown here is derived from an EMBL/GenBank/DDBJ whole genome shotgun (WGS) entry which is preliminary data.</text>
</comment>
<sequence>MAMQRLWGHLQREGRKWVREMLSVVPHPLRLVQHPSLVQGMYPATQPAFSLELSDGYGIIPLEQDEVGLERGGEDLGQSLWEEAFLRMAVPKKKVSHRRQRRKLVRYDCENIVHTYTCPACGKPKLRHRLCDDYERCAAQQPSKYRRPTTGSEGPTGRATEVGEGNNA</sequence>
<dbReference type="SUPFAM" id="SSF57829">
    <property type="entry name" value="Zn-binding ribosomal proteins"/>
    <property type="match status" value="1"/>
</dbReference>
<dbReference type="Pfam" id="PF01783">
    <property type="entry name" value="Ribosomal_L32p"/>
    <property type="match status" value="1"/>
</dbReference>
<feature type="region of interest" description="Disordered" evidence="4">
    <location>
        <begin position="141"/>
        <end position="168"/>
    </location>
</feature>
<name>A0A4D9D0K9_9STRA</name>
<dbReference type="GO" id="GO:0015934">
    <property type="term" value="C:large ribosomal subunit"/>
    <property type="evidence" value="ECO:0007669"/>
    <property type="project" value="InterPro"/>
</dbReference>
<dbReference type="NCBIfam" id="TIGR01031">
    <property type="entry name" value="rpmF_bact"/>
    <property type="match status" value="1"/>
</dbReference>
<comment type="similarity">
    <text evidence="1">Belongs to the bacterial ribosomal protein bL32 family.</text>
</comment>
<dbReference type="AlphaFoldDB" id="A0A4D9D0K9"/>
<evidence type="ECO:0000256" key="2">
    <source>
        <dbReference type="ARBA" id="ARBA00022980"/>
    </source>
</evidence>
<dbReference type="InterPro" id="IPR011332">
    <property type="entry name" value="Ribosomal_zn-bd"/>
</dbReference>
<dbReference type="GO" id="GO:0003735">
    <property type="term" value="F:structural constituent of ribosome"/>
    <property type="evidence" value="ECO:0007669"/>
    <property type="project" value="InterPro"/>
</dbReference>
<proteinExistence type="inferred from homology"/>
<gene>
    <name evidence="5" type="ORF">NSK_003624</name>
</gene>
<reference evidence="5 6" key="1">
    <citation type="submission" date="2019-01" db="EMBL/GenBank/DDBJ databases">
        <title>Nuclear Genome Assembly of the Microalgal Biofuel strain Nannochloropsis salina CCMP1776.</title>
        <authorList>
            <person name="Hovde B."/>
        </authorList>
    </citation>
    <scope>NUCLEOTIDE SEQUENCE [LARGE SCALE GENOMIC DNA]</scope>
    <source>
        <strain evidence="5 6">CCMP1776</strain>
    </source>
</reference>
<evidence type="ECO:0000313" key="5">
    <source>
        <dbReference type="EMBL" id="TFJ85201.1"/>
    </source>
</evidence>
<dbReference type="InterPro" id="IPR002677">
    <property type="entry name" value="Ribosomal_bL32"/>
</dbReference>
<accession>A0A4D9D0K9</accession>
<keyword evidence="2" id="KW-0689">Ribosomal protein</keyword>
<evidence type="ECO:0000256" key="3">
    <source>
        <dbReference type="ARBA" id="ARBA00023274"/>
    </source>
</evidence>
<dbReference type="EMBL" id="SDOX01000016">
    <property type="protein sequence ID" value="TFJ85201.1"/>
    <property type="molecule type" value="Genomic_DNA"/>
</dbReference>
<evidence type="ECO:0000256" key="4">
    <source>
        <dbReference type="SAM" id="MobiDB-lite"/>
    </source>
</evidence>